<dbReference type="SUPFAM" id="SSF53756">
    <property type="entry name" value="UDP-Glycosyltransferase/glycogen phosphorylase"/>
    <property type="match status" value="1"/>
</dbReference>
<feature type="domain" description="Glycosyl transferase family 1" evidence="1">
    <location>
        <begin position="195"/>
        <end position="348"/>
    </location>
</feature>
<dbReference type="PANTHER" id="PTHR12526:SF599">
    <property type="entry name" value="N-ACETYL-ALPHA-D-GLUCOSAMINYL L-MALATE SYNTHASE"/>
    <property type="match status" value="1"/>
</dbReference>
<keyword evidence="4" id="KW-1185">Reference proteome</keyword>
<dbReference type="RefSeq" id="WP_096686479.1">
    <property type="nucleotide sequence ID" value="NZ_AP014564.1"/>
</dbReference>
<keyword evidence="3" id="KW-0808">Transferase</keyword>
<protein>
    <submittedName>
        <fullName evidence="3">Glycosyl transferase group 1</fullName>
    </submittedName>
</protein>
<reference evidence="3 4" key="1">
    <citation type="submission" date="2014-03" db="EMBL/GenBank/DDBJ databases">
        <title>complete genome sequence of Flavobacteriaceae bacterium JBKA-6.</title>
        <authorList>
            <person name="Takano T."/>
            <person name="Nakamura Y."/>
            <person name="Takuma S."/>
            <person name="Yasuike M."/>
            <person name="Matsuyama T."/>
            <person name="Sakai T."/>
            <person name="Fujiwara A."/>
            <person name="Kimoto K."/>
            <person name="Fukuda Y."/>
            <person name="Kondo H."/>
            <person name="Hirono I."/>
            <person name="Nakayasu C."/>
        </authorList>
    </citation>
    <scope>NUCLEOTIDE SEQUENCE [LARGE SCALE GENOMIC DNA]</scope>
    <source>
        <strain evidence="3 4">JBKA-6</strain>
    </source>
</reference>
<dbReference type="Pfam" id="PF13439">
    <property type="entry name" value="Glyco_transf_4"/>
    <property type="match status" value="1"/>
</dbReference>
<dbReference type="AlphaFoldDB" id="A0A1J1E239"/>
<sequence>MKIGIVCFPTFGGSGVVATELGINLAKLDHEIHFISYERPARLNFLKKNIYYHEVFVSDYPLFQYQPYELALSGKIANTVVNYNLELLHVHYAIPHAYTAYMTKQILRDKGYDIKVVTTLHGTDITVVGRNPIYKEVVAFSIEKSDAVTAVSNDLKNETISFFDIKKDISVIPNFINQHTYENVEVLNRELIARCDERIITHISNFRKVKNVEDVIDTFNIVQKKIKSRLILIGEGPEKERIEIMVNDLNLEKKVCFLGKIIEIESILTISDLLLLPSEKESFGLVALEAMAAKTPVISSNTGGLPEINVNGETGYLSNVKDVESMSENAIKILGDQKTLDLFKTRAFQRSTKFRIENILPMYLNVYKSVLN</sequence>
<organism evidence="3 4">
    <name type="scientific">Ichthyobacterium seriolicida</name>
    <dbReference type="NCBI Taxonomy" id="242600"/>
    <lineage>
        <taxon>Bacteria</taxon>
        <taxon>Pseudomonadati</taxon>
        <taxon>Bacteroidota</taxon>
        <taxon>Flavobacteriia</taxon>
        <taxon>Flavobacteriales</taxon>
        <taxon>Ichthyobacteriaceae</taxon>
        <taxon>Ichthyobacterium</taxon>
    </lineage>
</organism>
<dbReference type="EMBL" id="AP014564">
    <property type="protein sequence ID" value="BAV95021.1"/>
    <property type="molecule type" value="Genomic_DNA"/>
</dbReference>
<dbReference type="Proteomes" id="UP000243197">
    <property type="component" value="Chromosome"/>
</dbReference>
<dbReference type="OrthoDB" id="9810929at2"/>
<dbReference type="Pfam" id="PF00534">
    <property type="entry name" value="Glycos_transf_1"/>
    <property type="match status" value="1"/>
</dbReference>
<feature type="domain" description="Glycosyltransferase subfamily 4-like N-terminal" evidence="2">
    <location>
        <begin position="11"/>
        <end position="177"/>
    </location>
</feature>
<dbReference type="Gene3D" id="3.40.50.2000">
    <property type="entry name" value="Glycogen Phosphorylase B"/>
    <property type="match status" value="2"/>
</dbReference>
<dbReference type="NCBIfam" id="TIGR03999">
    <property type="entry name" value="thiol_BshA"/>
    <property type="match status" value="1"/>
</dbReference>
<dbReference type="InterPro" id="IPR023881">
    <property type="entry name" value="Thiol_BshA"/>
</dbReference>
<evidence type="ECO:0000259" key="1">
    <source>
        <dbReference type="Pfam" id="PF00534"/>
    </source>
</evidence>
<gene>
    <name evidence="3" type="ORF">JBKA6_1008</name>
</gene>
<dbReference type="GO" id="GO:0016757">
    <property type="term" value="F:glycosyltransferase activity"/>
    <property type="evidence" value="ECO:0007669"/>
    <property type="project" value="InterPro"/>
</dbReference>
<proteinExistence type="predicted"/>
<dbReference type="PANTHER" id="PTHR12526">
    <property type="entry name" value="GLYCOSYLTRANSFERASE"/>
    <property type="match status" value="1"/>
</dbReference>
<dbReference type="InterPro" id="IPR028098">
    <property type="entry name" value="Glyco_trans_4-like_N"/>
</dbReference>
<dbReference type="GO" id="GO:0071793">
    <property type="term" value="P:bacillithiol biosynthetic process"/>
    <property type="evidence" value="ECO:0007669"/>
    <property type="project" value="InterPro"/>
</dbReference>
<name>A0A1J1E239_9FLAO</name>
<dbReference type="InterPro" id="IPR001296">
    <property type="entry name" value="Glyco_trans_1"/>
</dbReference>
<evidence type="ECO:0000313" key="4">
    <source>
        <dbReference type="Proteomes" id="UP000243197"/>
    </source>
</evidence>
<dbReference type="KEGG" id="ise:JBKA6_1008"/>
<accession>A0A1J1E239</accession>
<evidence type="ECO:0000259" key="2">
    <source>
        <dbReference type="Pfam" id="PF13439"/>
    </source>
</evidence>
<evidence type="ECO:0000313" key="3">
    <source>
        <dbReference type="EMBL" id="BAV95021.1"/>
    </source>
</evidence>